<reference evidence="2" key="2">
    <citation type="journal article" date="2023" name="Plants (Basel)">
        <title>Annotation of the Turnera subulata (Passifloraceae) Draft Genome Reveals the S-Locus Evolved after the Divergence of Turneroideae from Passifloroideae in a Stepwise Manner.</title>
        <authorList>
            <person name="Henning P.M."/>
            <person name="Roalson E.H."/>
            <person name="Mir W."/>
            <person name="McCubbin A.G."/>
            <person name="Shore J.S."/>
        </authorList>
    </citation>
    <scope>NUCLEOTIDE SEQUENCE</scope>
    <source>
        <strain evidence="2">F60SS</strain>
    </source>
</reference>
<dbReference type="EMBL" id="JAKUCV010002171">
    <property type="protein sequence ID" value="KAJ4843709.1"/>
    <property type="molecule type" value="Genomic_DNA"/>
</dbReference>
<protein>
    <submittedName>
        <fullName evidence="2">Uncharacterized protein</fullName>
    </submittedName>
</protein>
<feature type="compositionally biased region" description="Acidic residues" evidence="1">
    <location>
        <begin position="7"/>
        <end position="16"/>
    </location>
</feature>
<gene>
    <name evidence="2" type="ORF">Tsubulata_024555</name>
</gene>
<comment type="caution">
    <text evidence="2">The sequence shown here is derived from an EMBL/GenBank/DDBJ whole genome shotgun (WGS) entry which is preliminary data.</text>
</comment>
<keyword evidence="3" id="KW-1185">Reference proteome</keyword>
<dbReference type="AlphaFoldDB" id="A0A9Q0G520"/>
<feature type="region of interest" description="Disordered" evidence="1">
    <location>
        <begin position="1"/>
        <end position="82"/>
    </location>
</feature>
<proteinExistence type="predicted"/>
<reference evidence="2" key="1">
    <citation type="submission" date="2022-02" db="EMBL/GenBank/DDBJ databases">
        <authorList>
            <person name="Henning P.M."/>
            <person name="McCubbin A.G."/>
            <person name="Shore J.S."/>
        </authorList>
    </citation>
    <scope>NUCLEOTIDE SEQUENCE</scope>
    <source>
        <strain evidence="2">F60SS</strain>
        <tissue evidence="2">Leaves</tissue>
    </source>
</reference>
<evidence type="ECO:0000313" key="3">
    <source>
        <dbReference type="Proteomes" id="UP001141552"/>
    </source>
</evidence>
<evidence type="ECO:0000256" key="1">
    <source>
        <dbReference type="SAM" id="MobiDB-lite"/>
    </source>
</evidence>
<dbReference type="OrthoDB" id="1869542at2759"/>
<feature type="region of interest" description="Disordered" evidence="1">
    <location>
        <begin position="101"/>
        <end position="132"/>
    </location>
</feature>
<organism evidence="2 3">
    <name type="scientific">Turnera subulata</name>
    <dbReference type="NCBI Taxonomy" id="218843"/>
    <lineage>
        <taxon>Eukaryota</taxon>
        <taxon>Viridiplantae</taxon>
        <taxon>Streptophyta</taxon>
        <taxon>Embryophyta</taxon>
        <taxon>Tracheophyta</taxon>
        <taxon>Spermatophyta</taxon>
        <taxon>Magnoliopsida</taxon>
        <taxon>eudicotyledons</taxon>
        <taxon>Gunneridae</taxon>
        <taxon>Pentapetalae</taxon>
        <taxon>rosids</taxon>
        <taxon>fabids</taxon>
        <taxon>Malpighiales</taxon>
        <taxon>Passifloraceae</taxon>
        <taxon>Turnera</taxon>
    </lineage>
</organism>
<name>A0A9Q0G520_9ROSI</name>
<dbReference type="Proteomes" id="UP001141552">
    <property type="component" value="Unassembled WGS sequence"/>
</dbReference>
<accession>A0A9Q0G520</accession>
<dbReference type="PANTHER" id="PTHR36387">
    <property type="entry name" value="UDP-N-ACETYLMURAMOYL-L-ALANYL-D-GLUTAMATE-2, 6-DIAMINOPIMELATE LIGASE"/>
    <property type="match status" value="1"/>
</dbReference>
<feature type="compositionally biased region" description="Basic and acidic residues" evidence="1">
    <location>
        <begin position="26"/>
        <end position="54"/>
    </location>
</feature>
<evidence type="ECO:0000313" key="2">
    <source>
        <dbReference type="EMBL" id="KAJ4843709.1"/>
    </source>
</evidence>
<dbReference type="PANTHER" id="PTHR36387:SF2">
    <property type="entry name" value="UDP-N-ACETYLMURAMOYL-L-ALANYL-D-GLUTAMATE-2, 6-DIAMINOPIMELATE LIGASE"/>
    <property type="match status" value="1"/>
</dbReference>
<sequence length="176" mass="19792">MSGREDSDSDAPEEFTAEQGIQQYEDITRIQRENKARVARKAKEDRRKWAERKTPRSSKGHKAVQDVIDTEPEKEPTGAGGLLPADIVELLAAREKKMFLSDSEDEKVEAKRPSRKKKRKTSGKETVILKELPPPQCLQSSLEFLKTKKMQVSRSSSVLNNSSQALRLISSSGLLK</sequence>